<reference evidence="1 2" key="1">
    <citation type="journal article" date="2016" name="Nat. Commun.">
        <title>Thousands of microbial genomes shed light on interconnected biogeochemical processes in an aquifer system.</title>
        <authorList>
            <person name="Anantharaman K."/>
            <person name="Brown C.T."/>
            <person name="Hug L.A."/>
            <person name="Sharon I."/>
            <person name="Castelle C.J."/>
            <person name="Probst A.J."/>
            <person name="Thomas B.C."/>
            <person name="Singh A."/>
            <person name="Wilkins M.J."/>
            <person name="Karaoz U."/>
            <person name="Brodie E.L."/>
            <person name="Williams K.H."/>
            <person name="Hubbard S.S."/>
            <person name="Banfield J.F."/>
        </authorList>
    </citation>
    <scope>NUCLEOTIDE SEQUENCE [LARGE SCALE GENOMIC DNA]</scope>
</reference>
<proteinExistence type="predicted"/>
<dbReference type="Gene3D" id="3.40.50.300">
    <property type="entry name" value="P-loop containing nucleotide triphosphate hydrolases"/>
    <property type="match status" value="1"/>
</dbReference>
<evidence type="ECO:0000313" key="2">
    <source>
        <dbReference type="Proteomes" id="UP000176576"/>
    </source>
</evidence>
<comment type="caution">
    <text evidence="1">The sequence shown here is derived from an EMBL/GenBank/DDBJ whole genome shotgun (WGS) entry which is preliminary data.</text>
</comment>
<organism evidence="1 2">
    <name type="scientific">Candidatus Ryanbacteria bacterium RIFCSPHIGHO2_02_FULL_45_13b</name>
    <dbReference type="NCBI Taxonomy" id="1802117"/>
    <lineage>
        <taxon>Bacteria</taxon>
        <taxon>Candidatus Ryaniibacteriota</taxon>
    </lineage>
</organism>
<dbReference type="EMBL" id="MHNN01000025">
    <property type="protein sequence ID" value="OGZ45032.1"/>
    <property type="molecule type" value="Genomic_DNA"/>
</dbReference>
<dbReference type="Pfam" id="PF13177">
    <property type="entry name" value="DNA_pol3_delta2"/>
    <property type="match status" value="1"/>
</dbReference>
<dbReference type="InterPro" id="IPR027417">
    <property type="entry name" value="P-loop_NTPase"/>
</dbReference>
<evidence type="ECO:0008006" key="3">
    <source>
        <dbReference type="Google" id="ProtNLM"/>
    </source>
</evidence>
<gene>
    <name evidence="1" type="ORF">A3J54_03240</name>
</gene>
<sequence>MIGHKRQQALLDLHMRSGAMSHAYLFSGARHVGKMTFAKMVAVALLCEKREAGKGMLFSCGTCRACVMTKAGSHPDMVVVDAEQSGETALHLEDIQRVRERAALSAYGGMCVFIIRDISRITREAANAFLKVLEEPRGRVVFLLLAGVADDVLPTIRSRVWHMRFWPMSEEILTVGIKKEYDVPSEQVAQVVRLSGGLPGVAFRLVTSLDEQKLLEKEHMCIRTLFDASIAKRMKYAEKLRENPEGMQKWFTESIAILADRVHVSLSQNNHEAIVAADQCKMLMEHEEQFLKPYGVKRILFEDALIGM</sequence>
<dbReference type="PANTHER" id="PTHR11669">
    <property type="entry name" value="REPLICATION FACTOR C / DNA POLYMERASE III GAMMA-TAU SUBUNIT"/>
    <property type="match status" value="1"/>
</dbReference>
<name>A0A1G2G4P9_9BACT</name>
<dbReference type="SUPFAM" id="SSF52540">
    <property type="entry name" value="P-loop containing nucleoside triphosphate hydrolases"/>
    <property type="match status" value="1"/>
</dbReference>
<accession>A0A1G2G4P9</accession>
<dbReference type="PANTHER" id="PTHR11669:SF8">
    <property type="entry name" value="DNA POLYMERASE III SUBUNIT DELTA"/>
    <property type="match status" value="1"/>
</dbReference>
<dbReference type="STRING" id="1802117.A3J54_03240"/>
<dbReference type="AlphaFoldDB" id="A0A1G2G4P9"/>
<protein>
    <recommendedName>
        <fullName evidence="3">DNA polymerase III subunit delta</fullName>
    </recommendedName>
</protein>
<dbReference type="GO" id="GO:0006261">
    <property type="term" value="P:DNA-templated DNA replication"/>
    <property type="evidence" value="ECO:0007669"/>
    <property type="project" value="TreeGrafter"/>
</dbReference>
<dbReference type="Proteomes" id="UP000176576">
    <property type="component" value="Unassembled WGS sequence"/>
</dbReference>
<dbReference type="InterPro" id="IPR050238">
    <property type="entry name" value="DNA_Rep/Repair_Clamp_Loader"/>
</dbReference>
<evidence type="ECO:0000313" key="1">
    <source>
        <dbReference type="EMBL" id="OGZ45032.1"/>
    </source>
</evidence>